<evidence type="ECO:0000256" key="1">
    <source>
        <dbReference type="SAM" id="MobiDB-lite"/>
    </source>
</evidence>
<gene>
    <name evidence="2" type="ORF">PEVE_00039307</name>
</gene>
<organism evidence="2 3">
    <name type="scientific">Porites evermanni</name>
    <dbReference type="NCBI Taxonomy" id="104178"/>
    <lineage>
        <taxon>Eukaryota</taxon>
        <taxon>Metazoa</taxon>
        <taxon>Cnidaria</taxon>
        <taxon>Anthozoa</taxon>
        <taxon>Hexacorallia</taxon>
        <taxon>Scleractinia</taxon>
        <taxon>Fungiina</taxon>
        <taxon>Poritidae</taxon>
        <taxon>Porites</taxon>
    </lineage>
</organism>
<dbReference type="Pfam" id="PF15880">
    <property type="entry name" value="NDUFV3"/>
    <property type="match status" value="1"/>
</dbReference>
<sequence length="114" mass="12798">MAALRVKMMSSGNVRQIALRIPPVICRFMSNGSAAGGGDPQKPTSSISSQDTAPKPESLEKSTYKVQEYYSYNDYSFYDLENVIDSSGRRQIQPDPRQRYNHTDPWSKKESSTA</sequence>
<dbReference type="InterPro" id="IPR026193">
    <property type="entry name" value="NDUFV3"/>
</dbReference>
<evidence type="ECO:0000313" key="2">
    <source>
        <dbReference type="EMBL" id="CAH3033395.1"/>
    </source>
</evidence>
<protein>
    <recommendedName>
        <fullName evidence="4">NADH dehydrogenase [ubiquinone] flavoprotein 3, mitochondrial</fullName>
    </recommendedName>
</protein>
<accession>A0ABN8MUN4</accession>
<dbReference type="Proteomes" id="UP001159427">
    <property type="component" value="Unassembled WGS sequence"/>
</dbReference>
<dbReference type="EMBL" id="CALNXI010000690">
    <property type="protein sequence ID" value="CAH3033395.1"/>
    <property type="molecule type" value="Genomic_DNA"/>
</dbReference>
<reference evidence="2 3" key="1">
    <citation type="submission" date="2022-05" db="EMBL/GenBank/DDBJ databases">
        <authorList>
            <consortium name="Genoscope - CEA"/>
            <person name="William W."/>
        </authorList>
    </citation>
    <scope>NUCLEOTIDE SEQUENCE [LARGE SCALE GENOMIC DNA]</scope>
</reference>
<feature type="compositionally biased region" description="Basic and acidic residues" evidence="1">
    <location>
        <begin position="96"/>
        <end position="114"/>
    </location>
</feature>
<comment type="caution">
    <text evidence="2">The sequence shown here is derived from an EMBL/GenBank/DDBJ whole genome shotgun (WGS) entry which is preliminary data.</text>
</comment>
<name>A0ABN8MUN4_9CNID</name>
<keyword evidence="3" id="KW-1185">Reference proteome</keyword>
<feature type="compositionally biased region" description="Polar residues" evidence="1">
    <location>
        <begin position="42"/>
        <end position="52"/>
    </location>
</feature>
<proteinExistence type="predicted"/>
<feature type="region of interest" description="Disordered" evidence="1">
    <location>
        <begin position="87"/>
        <end position="114"/>
    </location>
</feature>
<feature type="region of interest" description="Disordered" evidence="1">
    <location>
        <begin position="30"/>
        <end position="60"/>
    </location>
</feature>
<evidence type="ECO:0000313" key="3">
    <source>
        <dbReference type="Proteomes" id="UP001159427"/>
    </source>
</evidence>
<evidence type="ECO:0008006" key="4">
    <source>
        <dbReference type="Google" id="ProtNLM"/>
    </source>
</evidence>